<feature type="region of interest" description="Disordered" evidence="4">
    <location>
        <begin position="510"/>
        <end position="529"/>
    </location>
</feature>
<feature type="compositionally biased region" description="Basic and acidic residues" evidence="4">
    <location>
        <begin position="670"/>
        <end position="694"/>
    </location>
</feature>
<accession>A0A2B4SVB0</accession>
<evidence type="ECO:0000256" key="4">
    <source>
        <dbReference type="SAM" id="MobiDB-lite"/>
    </source>
</evidence>
<dbReference type="OrthoDB" id="5990016at2759"/>
<comment type="caution">
    <text evidence="6">The sequence shown here is derived from an EMBL/GenBank/DDBJ whole genome shotgun (WGS) entry which is preliminary data.</text>
</comment>
<organism evidence="6 7">
    <name type="scientific">Stylophora pistillata</name>
    <name type="common">Smooth cauliflower coral</name>
    <dbReference type="NCBI Taxonomy" id="50429"/>
    <lineage>
        <taxon>Eukaryota</taxon>
        <taxon>Metazoa</taxon>
        <taxon>Cnidaria</taxon>
        <taxon>Anthozoa</taxon>
        <taxon>Hexacorallia</taxon>
        <taxon>Scleractinia</taxon>
        <taxon>Astrocoeniina</taxon>
        <taxon>Pocilloporidae</taxon>
        <taxon>Stylophora</taxon>
    </lineage>
</organism>
<evidence type="ECO:0000256" key="2">
    <source>
        <dbReference type="ARBA" id="ARBA00022801"/>
    </source>
</evidence>
<dbReference type="PRINTS" id="PR01210">
    <property type="entry name" value="GGTRANSPTASE"/>
</dbReference>
<keyword evidence="1" id="KW-0808">Transferase</keyword>
<feature type="compositionally biased region" description="Basic and acidic residues" evidence="4">
    <location>
        <begin position="633"/>
        <end position="657"/>
    </location>
</feature>
<dbReference type="EMBL" id="LSMT01000003">
    <property type="protein sequence ID" value="PFX34604.1"/>
    <property type="molecule type" value="Genomic_DNA"/>
</dbReference>
<evidence type="ECO:0000256" key="3">
    <source>
        <dbReference type="ARBA" id="ARBA00023145"/>
    </source>
</evidence>
<keyword evidence="5" id="KW-0732">Signal</keyword>
<feature type="compositionally biased region" description="Basic and acidic residues" evidence="4">
    <location>
        <begin position="709"/>
        <end position="724"/>
    </location>
</feature>
<feature type="compositionally biased region" description="Basic and acidic residues" evidence="4">
    <location>
        <begin position="555"/>
        <end position="583"/>
    </location>
</feature>
<keyword evidence="2" id="KW-0378">Hydrolase</keyword>
<dbReference type="InterPro" id="IPR043137">
    <property type="entry name" value="GGT_ssub_C"/>
</dbReference>
<evidence type="ECO:0000313" key="7">
    <source>
        <dbReference type="Proteomes" id="UP000225706"/>
    </source>
</evidence>
<feature type="signal peptide" evidence="5">
    <location>
        <begin position="1"/>
        <end position="20"/>
    </location>
</feature>
<dbReference type="InterPro" id="IPR051792">
    <property type="entry name" value="GGT_bact"/>
</dbReference>
<reference evidence="7" key="1">
    <citation type="journal article" date="2017" name="bioRxiv">
        <title>Comparative analysis of the genomes of Stylophora pistillata and Acropora digitifera provides evidence for extensive differences between species of corals.</title>
        <authorList>
            <person name="Voolstra C.R."/>
            <person name="Li Y."/>
            <person name="Liew Y.J."/>
            <person name="Baumgarten S."/>
            <person name="Zoccola D."/>
            <person name="Flot J.-F."/>
            <person name="Tambutte S."/>
            <person name="Allemand D."/>
            <person name="Aranda M."/>
        </authorList>
    </citation>
    <scope>NUCLEOTIDE SEQUENCE [LARGE SCALE GENOMIC DNA]</scope>
</reference>
<dbReference type="PANTHER" id="PTHR43199:SF1">
    <property type="entry name" value="GLUTATHIONE HYDROLASE PROENZYME"/>
    <property type="match status" value="1"/>
</dbReference>
<proteinExistence type="predicted"/>
<keyword evidence="7" id="KW-1185">Reference proteome</keyword>
<evidence type="ECO:0000256" key="1">
    <source>
        <dbReference type="ARBA" id="ARBA00022679"/>
    </source>
</evidence>
<name>A0A2B4SVB0_STYPI</name>
<feature type="compositionally biased region" description="Basic and acidic residues" evidence="4">
    <location>
        <begin position="598"/>
        <end position="607"/>
    </location>
</feature>
<dbReference type="InterPro" id="IPR029055">
    <property type="entry name" value="Ntn_hydrolases_N"/>
</dbReference>
<dbReference type="GO" id="GO:0016740">
    <property type="term" value="F:transferase activity"/>
    <property type="evidence" value="ECO:0007669"/>
    <property type="project" value="UniProtKB-KW"/>
</dbReference>
<sequence>MKRSTFIALVGLISVCGTHALLPPEEVSLSPKTWFRRDVQRLEELSLYKSQRRPKPLAFSNGKGLVAGAGHPLAVHAGKEALKKGGNAMDACLTTALTEITLAAGSYVSYAGAANILYYDSSTGVTYNLDAGWNKPYYLDPAQIPEHHSELGNGAAVLVPGLIAGVYTASERFGLFPLSKLLEPALYFATRGFKLPSDLAEEMRKNYNQRGLLRTKEGKYTFTNPKTRKVYKAGERFRQLKLGKFLKRLSRYGKEYFYRGPWAEEMVETVQRHEGYVTMEDMTQYKVTSPEPTSTLYQKHHVVTTGAELGGAELVEKLNLMQLAGIGGSTDSYLTNATKLFWLASITRLSSFVTFFAQEVPDGKQLLKDHLGINADYSYRKTKDSAEELWDKIASFEKMRNVNDVMRELLASVEMDVERHHRGSSGVVAVDGAGNVCSLSHGTDSDAWGTGLFVHGVSLPSSGIALKAQVKRTNSGKRIPSGFQPVIIFEKETRQLDEFGRRLKRDISAARKNRKSLASKRKGFSTHQSNWEEEPQKLVVFKTYNSVRSQFFHQSQRDKSEKRHQLGREEEPVDNFEEKEYPDVHSNFQANGMPFNEPSHERERTDLPTEVSGKLKSAMRSELSILPTEEHEEFNVEKPHRHINKEANGESRLKSHTEPSIPPTEELEEFEKPHNPDLYRHKNTEVNDESKLPMHPEPPMLPTEELEEVEKPHPESHLHHHNEEESCNASPNSVIIQEKEEREENEKEAEEREESKREESEREEEIIVRRQKTEGKDSQEKNIFNKEEVKEFPHLGIPDVWRSGSLPNREATSMLHSIPLVPVLALTSTGPSQSFVIPQYLTSILDSGLNPKAALEAPTFLSPSPHSFQQDIQVEKFTIEDHVLLDVTEFGQPVSEVDSQTTEELAGNGAALTVKDGRKMLGCAHPSKTGFAEGVSVLEGW</sequence>
<gene>
    <name evidence="6" type="primary">ggt</name>
    <name evidence="6" type="ORF">AWC38_SpisGene534</name>
</gene>
<dbReference type="Proteomes" id="UP000225706">
    <property type="component" value="Unassembled WGS sequence"/>
</dbReference>
<dbReference type="SUPFAM" id="SSF56235">
    <property type="entry name" value="N-terminal nucleophile aminohydrolases (Ntn hydrolases)"/>
    <property type="match status" value="1"/>
</dbReference>
<feature type="compositionally biased region" description="Basic residues" evidence="4">
    <location>
        <begin position="511"/>
        <end position="524"/>
    </location>
</feature>
<dbReference type="GO" id="GO:0016787">
    <property type="term" value="F:hydrolase activity"/>
    <property type="evidence" value="ECO:0007669"/>
    <property type="project" value="UniProtKB-KW"/>
</dbReference>
<dbReference type="PANTHER" id="PTHR43199">
    <property type="entry name" value="GLUTATHIONE HYDROLASE"/>
    <property type="match status" value="1"/>
</dbReference>
<feature type="region of interest" description="Disordered" evidence="4">
    <location>
        <begin position="552"/>
        <end position="787"/>
    </location>
</feature>
<dbReference type="Gene3D" id="3.60.20.40">
    <property type="match status" value="1"/>
</dbReference>
<dbReference type="Pfam" id="PF01019">
    <property type="entry name" value="G_glu_transpept"/>
    <property type="match status" value="1"/>
</dbReference>
<evidence type="ECO:0000256" key="5">
    <source>
        <dbReference type="SAM" id="SignalP"/>
    </source>
</evidence>
<dbReference type="AlphaFoldDB" id="A0A2B4SVB0"/>
<keyword evidence="3" id="KW-0865">Zymogen</keyword>
<protein>
    <submittedName>
        <fullName evidence="6">Gamma-glutamyltranspeptidase</fullName>
    </submittedName>
</protein>
<evidence type="ECO:0000313" key="6">
    <source>
        <dbReference type="EMBL" id="PFX34604.1"/>
    </source>
</evidence>
<feature type="compositionally biased region" description="Basic and acidic residues" evidence="4">
    <location>
        <begin position="737"/>
        <end position="787"/>
    </location>
</feature>
<feature type="chain" id="PRO_5012292858" evidence="5">
    <location>
        <begin position="21"/>
        <end position="941"/>
    </location>
</feature>